<dbReference type="GO" id="GO:0015280">
    <property type="term" value="F:ligand-gated sodium channel activity"/>
    <property type="evidence" value="ECO:0007669"/>
    <property type="project" value="TreeGrafter"/>
</dbReference>
<evidence type="ECO:0000256" key="7">
    <source>
        <dbReference type="ARBA" id="ARBA00023053"/>
    </source>
</evidence>
<comment type="caution">
    <text evidence="14">The sequence shown here is derived from an EMBL/GenBank/DDBJ whole genome shotgun (WGS) entry which is preliminary data.</text>
</comment>
<name>A0A484BMA6_DRONA</name>
<dbReference type="Proteomes" id="UP000295192">
    <property type="component" value="Unassembled WGS sequence"/>
</dbReference>
<proteinExistence type="inferred from homology"/>
<feature type="transmembrane region" description="Helical" evidence="13">
    <location>
        <begin position="437"/>
        <end position="468"/>
    </location>
</feature>
<evidence type="ECO:0000256" key="2">
    <source>
        <dbReference type="ARBA" id="ARBA00007193"/>
    </source>
</evidence>
<organism evidence="14 15">
    <name type="scientific">Drosophila navojoa</name>
    <name type="common">Fruit fly</name>
    <dbReference type="NCBI Taxonomy" id="7232"/>
    <lineage>
        <taxon>Eukaryota</taxon>
        <taxon>Metazoa</taxon>
        <taxon>Ecdysozoa</taxon>
        <taxon>Arthropoda</taxon>
        <taxon>Hexapoda</taxon>
        <taxon>Insecta</taxon>
        <taxon>Pterygota</taxon>
        <taxon>Neoptera</taxon>
        <taxon>Endopterygota</taxon>
        <taxon>Diptera</taxon>
        <taxon>Brachycera</taxon>
        <taxon>Muscomorpha</taxon>
        <taxon>Ephydroidea</taxon>
        <taxon>Drosophilidae</taxon>
        <taxon>Drosophila</taxon>
    </lineage>
</organism>
<evidence type="ECO:0000256" key="13">
    <source>
        <dbReference type="SAM" id="Phobius"/>
    </source>
</evidence>
<reference evidence="14 15" key="1">
    <citation type="journal article" date="2019" name="J. Hered.">
        <title>An Improved Genome Assembly for Drosophila navojoa, the Basal Species in the mojavensis Cluster.</title>
        <authorList>
            <person name="Vanderlinde T."/>
            <person name="Dupim E.G."/>
            <person name="Nazario-Yepiz N.O."/>
            <person name="Carvalho A.B."/>
        </authorList>
    </citation>
    <scope>NUCLEOTIDE SEQUENCE [LARGE SCALE GENOMIC DNA]</scope>
    <source>
        <strain evidence="14">Navoj_Jal97</strain>
        <tissue evidence="14">Whole organism</tissue>
    </source>
</reference>
<evidence type="ECO:0000256" key="9">
    <source>
        <dbReference type="ARBA" id="ARBA00023136"/>
    </source>
</evidence>
<evidence type="ECO:0000256" key="5">
    <source>
        <dbReference type="ARBA" id="ARBA00022692"/>
    </source>
</evidence>
<keyword evidence="9 13" id="KW-0472">Membrane</keyword>
<dbReference type="PANTHER" id="PTHR11690">
    <property type="entry name" value="AMILORIDE-SENSITIVE SODIUM CHANNEL-RELATED"/>
    <property type="match status" value="1"/>
</dbReference>
<protein>
    <recommendedName>
        <fullName evidence="16">Sodium channel protein Nach</fullName>
    </recommendedName>
</protein>
<keyword evidence="5 12" id="KW-0812">Transmembrane</keyword>
<keyword evidence="7" id="KW-0915">Sodium</keyword>
<keyword evidence="8 12" id="KW-0406">Ion transport</keyword>
<dbReference type="OrthoDB" id="6628406at2759"/>
<keyword evidence="6 13" id="KW-1133">Transmembrane helix</keyword>
<keyword evidence="10 12" id="KW-0739">Sodium transport</keyword>
<evidence type="ECO:0000256" key="3">
    <source>
        <dbReference type="ARBA" id="ARBA00022448"/>
    </source>
</evidence>
<dbReference type="EMBL" id="LSRL02000028">
    <property type="protein sequence ID" value="TDG48975.1"/>
    <property type="molecule type" value="Genomic_DNA"/>
</dbReference>
<comment type="subcellular location">
    <subcellularLocation>
        <location evidence="1">Membrane</location>
        <topology evidence="1">Multi-pass membrane protein</topology>
    </subcellularLocation>
</comment>
<evidence type="ECO:0000256" key="4">
    <source>
        <dbReference type="ARBA" id="ARBA00022461"/>
    </source>
</evidence>
<keyword evidence="11 12" id="KW-0407">Ion channel</keyword>
<comment type="similarity">
    <text evidence="2 12">Belongs to the amiloride-sensitive sodium channel (TC 1.A.6) family.</text>
</comment>
<dbReference type="InterPro" id="IPR001873">
    <property type="entry name" value="ENaC"/>
</dbReference>
<evidence type="ECO:0000313" key="14">
    <source>
        <dbReference type="EMBL" id="TDG48975.1"/>
    </source>
</evidence>
<evidence type="ECO:0000256" key="10">
    <source>
        <dbReference type="ARBA" id="ARBA00023201"/>
    </source>
</evidence>
<keyword evidence="15" id="KW-1185">Reference proteome</keyword>
<sequence length="483" mass="56358">MESQRTDINEQDVEMEIDLELQEDLADRDQEQQQAEAIDWWMEVCKESAIHGMPYLARKDLHLLERIFWLAMIIATAYSGISSCITQWQRYTDSPVIYEYEYLFALRSFPFAGITFCSQYDELPANIVNKLIEDTWSSEDSDSNDIELSPEKLQYYADFLHVLNALQYDNLHTLMPYENDTAMQKLPLVSMLFELLPKRLRRRPKMVNSLTEMGLCRTSSQLANFGFPFDKQLNQNYTDPIRICNYFHDCNIFIKPVLPDLRMNLFIHDVNEFLMPHDRRTLNIDLADKDIQGISVLLNSLSAEDNVRNVPVGYRRCRYTDENYLKYYSVYYPSLCRMECRIDRALALCNCKPFFYVAGPKRSICNVRQMVCLARKKWLEKPCDCMPLCKEISFSFSETIKNDEQGSLFGLNRSYIVSQSLPKMGIKRRVIFSTDQLIMSVGGAIGLFLGASFVSIYGLSYLLMYYLVVKCNYRPNRIDQTPN</sequence>
<keyword evidence="3 12" id="KW-0813">Transport</keyword>
<dbReference type="Gene3D" id="1.10.287.820">
    <property type="entry name" value="Acid-sensing ion channel domain"/>
    <property type="match status" value="1"/>
</dbReference>
<evidence type="ECO:0000256" key="6">
    <source>
        <dbReference type="ARBA" id="ARBA00022989"/>
    </source>
</evidence>
<evidence type="ECO:0000256" key="12">
    <source>
        <dbReference type="RuleBase" id="RU000679"/>
    </source>
</evidence>
<evidence type="ECO:0000313" key="15">
    <source>
        <dbReference type="Proteomes" id="UP000295192"/>
    </source>
</evidence>
<evidence type="ECO:0000256" key="8">
    <source>
        <dbReference type="ARBA" id="ARBA00023065"/>
    </source>
</evidence>
<dbReference type="AlphaFoldDB" id="A0A484BMA6"/>
<evidence type="ECO:0000256" key="1">
    <source>
        <dbReference type="ARBA" id="ARBA00004141"/>
    </source>
</evidence>
<evidence type="ECO:0008006" key="16">
    <source>
        <dbReference type="Google" id="ProtNLM"/>
    </source>
</evidence>
<gene>
    <name evidence="14" type="ORF">AWZ03_004659</name>
</gene>
<evidence type="ECO:0000256" key="11">
    <source>
        <dbReference type="ARBA" id="ARBA00023303"/>
    </source>
</evidence>
<keyword evidence="4 12" id="KW-0894">Sodium channel</keyword>
<feature type="transmembrane region" description="Helical" evidence="13">
    <location>
        <begin position="67"/>
        <end position="88"/>
    </location>
</feature>
<accession>A0A484BMA6</accession>
<dbReference type="PANTHER" id="PTHR11690:SF240">
    <property type="entry name" value="PICKPOCKET 25-RELATED"/>
    <property type="match status" value="1"/>
</dbReference>
<dbReference type="GO" id="GO:0005886">
    <property type="term" value="C:plasma membrane"/>
    <property type="evidence" value="ECO:0007669"/>
    <property type="project" value="TreeGrafter"/>
</dbReference>
<dbReference type="Pfam" id="PF00858">
    <property type="entry name" value="ASC"/>
    <property type="match status" value="1"/>
</dbReference>